<dbReference type="STRING" id="86259.A0A4Z1P912"/>
<dbReference type="GO" id="GO:0030414">
    <property type="term" value="F:peptidase inhibitor activity"/>
    <property type="evidence" value="ECO:0007669"/>
    <property type="project" value="TreeGrafter"/>
</dbReference>
<keyword evidence="3" id="KW-1185">Reference proteome</keyword>
<proteinExistence type="predicted"/>
<evidence type="ECO:0000313" key="2">
    <source>
        <dbReference type="EMBL" id="TID25723.1"/>
    </source>
</evidence>
<dbReference type="Gene3D" id="3.90.280.10">
    <property type="entry name" value="PEBP-like"/>
    <property type="match status" value="1"/>
</dbReference>
<protein>
    <submittedName>
        <fullName evidence="2">PEBP-like protein</fullName>
    </submittedName>
</protein>
<comment type="caution">
    <text evidence="2">The sequence shown here is derived from an EMBL/GenBank/DDBJ whole genome shotgun (WGS) entry which is preliminary data.</text>
</comment>
<dbReference type="Pfam" id="PF01161">
    <property type="entry name" value="PBP"/>
    <property type="match status" value="1"/>
</dbReference>
<feature type="chain" id="PRO_5021380179" evidence="1">
    <location>
        <begin position="21"/>
        <end position="182"/>
    </location>
</feature>
<dbReference type="InterPro" id="IPR036610">
    <property type="entry name" value="PEBP-like_sf"/>
</dbReference>
<dbReference type="PANTHER" id="PTHR11362">
    <property type="entry name" value="PHOSPHATIDYLETHANOLAMINE-BINDING PROTEIN"/>
    <property type="match status" value="1"/>
</dbReference>
<dbReference type="Proteomes" id="UP000298493">
    <property type="component" value="Unassembled WGS sequence"/>
</dbReference>
<dbReference type="GO" id="GO:0046578">
    <property type="term" value="P:regulation of Ras protein signal transduction"/>
    <property type="evidence" value="ECO:0007669"/>
    <property type="project" value="TreeGrafter"/>
</dbReference>
<dbReference type="PANTHER" id="PTHR11362:SF141">
    <property type="entry name" value="PHOSPHATIDYLETHANOLAMINE-BINDING PROTEIN"/>
    <property type="match status" value="1"/>
</dbReference>
<reference evidence="2 3" key="1">
    <citation type="submission" date="2019-04" db="EMBL/GenBank/DDBJ databases">
        <title>High contiguity whole genome sequence and gene annotation resource for two Venturia nashicola isolates.</title>
        <authorList>
            <person name="Prokchorchik M."/>
            <person name="Won K."/>
            <person name="Lee Y."/>
            <person name="Choi E.D."/>
            <person name="Segonzac C."/>
            <person name="Sohn K.H."/>
        </authorList>
    </citation>
    <scope>NUCLEOTIDE SEQUENCE [LARGE SCALE GENOMIC DNA]</scope>
    <source>
        <strain evidence="2 3">PRI2</strain>
    </source>
</reference>
<accession>A0A4Z1P912</accession>
<name>A0A4Z1P912_9PEZI</name>
<dbReference type="OrthoDB" id="2506647at2759"/>
<dbReference type="InterPro" id="IPR008914">
    <property type="entry name" value="PEBP"/>
</dbReference>
<dbReference type="GO" id="GO:0030162">
    <property type="term" value="P:regulation of proteolysis"/>
    <property type="evidence" value="ECO:0007669"/>
    <property type="project" value="TreeGrafter"/>
</dbReference>
<dbReference type="SUPFAM" id="SSF49777">
    <property type="entry name" value="PEBP-like"/>
    <property type="match status" value="1"/>
</dbReference>
<dbReference type="GO" id="GO:0005543">
    <property type="term" value="F:phospholipid binding"/>
    <property type="evidence" value="ECO:0007669"/>
    <property type="project" value="TreeGrafter"/>
</dbReference>
<sequence>MLPYTILLATFQALIASTSAQTPSGFNPSVADQLQISYGATAISTAGQMVARPNTAQPPTINVPANSTMPTGKALLVMVDLDVPRQNTRVTNLHWLAPNVDVSQAQAVVPDTTTAKYLQPSPPKGDTAHRYVFLMYAQQANFSVPAQFSNVQASRIGFDVNAFATASGLGAPVAANFIMVMQ</sequence>
<dbReference type="CDD" id="cd00866">
    <property type="entry name" value="PEBP_euk"/>
    <property type="match status" value="1"/>
</dbReference>
<dbReference type="AlphaFoldDB" id="A0A4Z1P912"/>
<keyword evidence="1" id="KW-0732">Signal</keyword>
<evidence type="ECO:0000256" key="1">
    <source>
        <dbReference type="SAM" id="SignalP"/>
    </source>
</evidence>
<evidence type="ECO:0000313" key="3">
    <source>
        <dbReference type="Proteomes" id="UP000298493"/>
    </source>
</evidence>
<dbReference type="EMBL" id="SNSC02000003">
    <property type="protein sequence ID" value="TID25723.1"/>
    <property type="molecule type" value="Genomic_DNA"/>
</dbReference>
<gene>
    <name evidence="2" type="ORF">E6O75_ATG03586</name>
</gene>
<feature type="signal peptide" evidence="1">
    <location>
        <begin position="1"/>
        <end position="20"/>
    </location>
</feature>
<dbReference type="InterPro" id="IPR035810">
    <property type="entry name" value="PEBP_euk"/>
</dbReference>
<organism evidence="2 3">
    <name type="scientific">Venturia nashicola</name>
    <dbReference type="NCBI Taxonomy" id="86259"/>
    <lineage>
        <taxon>Eukaryota</taxon>
        <taxon>Fungi</taxon>
        <taxon>Dikarya</taxon>
        <taxon>Ascomycota</taxon>
        <taxon>Pezizomycotina</taxon>
        <taxon>Dothideomycetes</taxon>
        <taxon>Pleosporomycetidae</taxon>
        <taxon>Venturiales</taxon>
        <taxon>Venturiaceae</taxon>
        <taxon>Venturia</taxon>
    </lineage>
</organism>